<dbReference type="Proteomes" id="UP000814176">
    <property type="component" value="Unassembled WGS sequence"/>
</dbReference>
<evidence type="ECO:0000313" key="4">
    <source>
        <dbReference type="Proteomes" id="UP000814176"/>
    </source>
</evidence>
<dbReference type="GeneID" id="72005747"/>
<dbReference type="SUPFAM" id="SSF56112">
    <property type="entry name" value="Protein kinase-like (PK-like)"/>
    <property type="match status" value="1"/>
</dbReference>
<dbReference type="Pfam" id="PF17667">
    <property type="entry name" value="Pkinase_fungal"/>
    <property type="match status" value="3"/>
</dbReference>
<reference evidence="3 4" key="1">
    <citation type="journal article" date="2021" name="Environ. Microbiol.">
        <title>Gene family expansions and transcriptome signatures uncover fungal adaptations to wood decay.</title>
        <authorList>
            <person name="Hage H."/>
            <person name="Miyauchi S."/>
            <person name="Viragh M."/>
            <person name="Drula E."/>
            <person name="Min B."/>
            <person name="Chaduli D."/>
            <person name="Navarro D."/>
            <person name="Favel A."/>
            <person name="Norest M."/>
            <person name="Lesage-Meessen L."/>
            <person name="Balint B."/>
            <person name="Merenyi Z."/>
            <person name="de Eugenio L."/>
            <person name="Morin E."/>
            <person name="Martinez A.T."/>
            <person name="Baldrian P."/>
            <person name="Stursova M."/>
            <person name="Martinez M.J."/>
            <person name="Novotny C."/>
            <person name="Magnuson J.K."/>
            <person name="Spatafora J.W."/>
            <person name="Maurice S."/>
            <person name="Pangilinan J."/>
            <person name="Andreopoulos W."/>
            <person name="LaButti K."/>
            <person name="Hundley H."/>
            <person name="Na H."/>
            <person name="Kuo A."/>
            <person name="Barry K."/>
            <person name="Lipzen A."/>
            <person name="Henrissat B."/>
            <person name="Riley R."/>
            <person name="Ahrendt S."/>
            <person name="Nagy L.G."/>
            <person name="Grigoriev I.V."/>
            <person name="Martin F."/>
            <person name="Rosso M.N."/>
        </authorList>
    </citation>
    <scope>NUCLEOTIDE SEQUENCE [LARGE SCALE GENOMIC DNA]</scope>
    <source>
        <strain evidence="3 4">CIRM-BRFM 1785</strain>
    </source>
</reference>
<feature type="domain" description="Fungal-type protein kinase" evidence="2">
    <location>
        <begin position="411"/>
        <end position="604"/>
    </location>
</feature>
<evidence type="ECO:0000259" key="2">
    <source>
        <dbReference type="Pfam" id="PF17667"/>
    </source>
</evidence>
<dbReference type="InterPro" id="IPR011009">
    <property type="entry name" value="Kinase-like_dom_sf"/>
</dbReference>
<dbReference type="RefSeq" id="XP_047774265.1">
    <property type="nucleotide sequence ID" value="XM_047925015.1"/>
</dbReference>
<proteinExistence type="predicted"/>
<feature type="domain" description="Fungal-type protein kinase" evidence="2">
    <location>
        <begin position="775"/>
        <end position="815"/>
    </location>
</feature>
<feature type="region of interest" description="Disordered" evidence="1">
    <location>
        <begin position="307"/>
        <end position="349"/>
    </location>
</feature>
<dbReference type="PANTHER" id="PTHR38248">
    <property type="entry name" value="FUNK1 6"/>
    <property type="match status" value="1"/>
</dbReference>
<name>A0ABQ8K376_9APHY</name>
<feature type="region of interest" description="Disordered" evidence="1">
    <location>
        <begin position="748"/>
        <end position="783"/>
    </location>
</feature>
<dbReference type="PANTHER" id="PTHR38248:SF2">
    <property type="entry name" value="FUNK1 11"/>
    <property type="match status" value="1"/>
</dbReference>
<protein>
    <recommendedName>
        <fullName evidence="2">Fungal-type protein kinase domain-containing protein</fullName>
    </recommendedName>
</protein>
<dbReference type="EMBL" id="JADCUA010000028">
    <property type="protein sequence ID" value="KAH9831018.1"/>
    <property type="molecule type" value="Genomic_DNA"/>
</dbReference>
<feature type="region of interest" description="Disordered" evidence="1">
    <location>
        <begin position="361"/>
        <end position="413"/>
    </location>
</feature>
<dbReference type="Gene3D" id="1.10.510.10">
    <property type="entry name" value="Transferase(Phosphotransferase) domain 1"/>
    <property type="match status" value="1"/>
</dbReference>
<feature type="compositionally biased region" description="Acidic residues" evidence="1">
    <location>
        <begin position="361"/>
        <end position="374"/>
    </location>
</feature>
<dbReference type="InterPro" id="IPR040976">
    <property type="entry name" value="Pkinase_fungal"/>
</dbReference>
<feature type="domain" description="Fungal-type protein kinase" evidence="2">
    <location>
        <begin position="644"/>
        <end position="722"/>
    </location>
</feature>
<evidence type="ECO:0000313" key="3">
    <source>
        <dbReference type="EMBL" id="KAH9831018.1"/>
    </source>
</evidence>
<organism evidence="3 4">
    <name type="scientific">Rhodofomes roseus</name>
    <dbReference type="NCBI Taxonomy" id="34475"/>
    <lineage>
        <taxon>Eukaryota</taxon>
        <taxon>Fungi</taxon>
        <taxon>Dikarya</taxon>
        <taxon>Basidiomycota</taxon>
        <taxon>Agaricomycotina</taxon>
        <taxon>Agaricomycetes</taxon>
        <taxon>Polyporales</taxon>
        <taxon>Rhodofomes</taxon>
    </lineage>
</organism>
<keyword evidence="4" id="KW-1185">Reference proteome</keyword>
<accession>A0ABQ8K376</accession>
<gene>
    <name evidence="3" type="ORF">C8Q71DRAFT_784096</name>
</gene>
<sequence length="943" mass="106545">MDAPQVQCCRPLPLAGIWPPLSLCTESPDHPLAFFIVNIQSVEPPREPHPRHNMWPYLQSAPPGPREPRTPSKTSKNKKGKRPEVVQSTPHQIKTVDSVQDASGYISKDRHEGFIRREYTDKIHWDCDVEMLIRTVFGFGWEHIPPTPYRRAGVKGKEAKHYSLLGPDLKLYRKSKERAGYAPFNLMANGFLAQLYGPNDSAHDTRQATADVKERQQRLETVKQHWTRSDRNCTPRMYAGRFITQDREAIGNRKSRDKPDGTYGVAKDTLVWEWELVPIEVGKSEENVKNRLRDIFVRCENGTFIISQATHPRSQGERDAAGEGPIDQTGADQDQPVSQAGDEAPEDEIASEAEVEALLEDDTQDADTSTEDVPQETGDAVSVSKRTAEEAIPALGSKHTRATSEPSSGHRRMTGKEVQIVRYVNHIMSSNVRSYAIGLLIEGNNMRLVYGDRMGLVFTRAFEFLGKEAPLFLLVLAAMGGAGVHDLGIHPFLIFNETIERRDVFHHEFGYTLPNMLVRLEVPDAQGASRQLEFDIDTDNSEEIRPVDTAFGLIGRGTTIIAVKARRGPALEMCGSEPLVAKVAWPHKARQAEDRMIRTVRQQLAAKKPKYLDYIVDLKCAVTKSIEEMGLPRVAMGIIPEEQDLRVCRTLILKRYQRLEAIGSAQGFHIVFVDVVRAHHWVYETSKILHRDISINNIMWFIKDGQVIGVLCDWDLAEDHSNGDVQSVLKAAASASWLSWITGGAKTVNPSNEPQSQPDAEQVPGSTSAPLEGDHMQKPRYRTGTGPFMALDLLRKEGPPMHKYRHDLESFFYLYAYAAAGYDPTNKIFRPIKQWQLESLLAIGQAKHCFLIDARENEDVFSSAHEEFKPLLTPEGFLMQLRWMFRIVERDMDTIQDIRNSAMYRRLRSPEDVEAEVREVEKKRDEGVTYSEFMSILGASEDM</sequence>
<feature type="compositionally biased region" description="Polar residues" evidence="1">
    <location>
        <begin position="748"/>
        <end position="769"/>
    </location>
</feature>
<feature type="region of interest" description="Disordered" evidence="1">
    <location>
        <begin position="45"/>
        <end position="92"/>
    </location>
</feature>
<evidence type="ECO:0000256" key="1">
    <source>
        <dbReference type="SAM" id="MobiDB-lite"/>
    </source>
</evidence>
<comment type="caution">
    <text evidence="3">The sequence shown here is derived from an EMBL/GenBank/DDBJ whole genome shotgun (WGS) entry which is preliminary data.</text>
</comment>